<dbReference type="AlphaFoldDB" id="A0A3B0N9V8"/>
<dbReference type="Pfam" id="PF03981">
    <property type="entry name" value="Ubiq_cyt_C_chap"/>
    <property type="match status" value="1"/>
</dbReference>
<dbReference type="GO" id="GO:0034551">
    <property type="term" value="P:mitochondrial respiratory chain complex III assembly"/>
    <property type="evidence" value="ECO:0007669"/>
    <property type="project" value="TreeGrafter"/>
</dbReference>
<organism evidence="4">
    <name type="scientific">Theileria annulata</name>
    <dbReference type="NCBI Taxonomy" id="5874"/>
    <lineage>
        <taxon>Eukaryota</taxon>
        <taxon>Sar</taxon>
        <taxon>Alveolata</taxon>
        <taxon>Apicomplexa</taxon>
        <taxon>Aconoidasida</taxon>
        <taxon>Piroplasmida</taxon>
        <taxon>Theileriidae</taxon>
        <taxon>Theileria</taxon>
    </lineage>
</organism>
<feature type="domain" description="Ubiquinol-cytochrome c chaperone" evidence="3">
    <location>
        <begin position="185"/>
        <end position="324"/>
    </location>
</feature>
<dbReference type="EMBL" id="UIVT01000002">
    <property type="protein sequence ID" value="SVP91018.1"/>
    <property type="molecule type" value="Genomic_DNA"/>
</dbReference>
<dbReference type="InterPro" id="IPR021150">
    <property type="entry name" value="Ubiq_cyt_c_chap"/>
</dbReference>
<proteinExistence type="inferred from homology"/>
<dbReference type="EMBL" id="UIVS01000002">
    <property type="protein sequence ID" value="SVP91639.1"/>
    <property type="molecule type" value="Genomic_DNA"/>
</dbReference>
<protein>
    <submittedName>
        <fullName evidence="4">Ubiquinol-cytochrome C chaperone, putative</fullName>
    </submittedName>
</protein>
<dbReference type="VEuPathDB" id="PiroplasmaDB:TA13270"/>
<dbReference type="InterPro" id="IPR007129">
    <property type="entry name" value="Ubiqinol_cyt_c_chaperone_CPB3"/>
</dbReference>
<evidence type="ECO:0000259" key="3">
    <source>
        <dbReference type="Pfam" id="PF03981"/>
    </source>
</evidence>
<name>A0A3B0N9V8_THEAN</name>
<accession>A0A3B0N9V8</accession>
<evidence type="ECO:0000313" key="5">
    <source>
        <dbReference type="EMBL" id="SVP91639.1"/>
    </source>
</evidence>
<feature type="compositionally biased region" description="Polar residues" evidence="2">
    <location>
        <begin position="72"/>
        <end position="83"/>
    </location>
</feature>
<sequence length="367" mass="43929">MYFVKYSSNFLISRCSFSNSIISTYHNCRTIAYYRNFVKFKPRNLFNPPVHLCKSNVVSFYSTRSDKLEKSSNLNHIPNLSSTESDKIKTPDDSKPYFVQFDSKALTFDPNHALDYTNRILDDPISDISVSETSKFLLPFPNCDLPRFLEVLTRPFRESYLYEPASTMVHLCVERLENDRLTEIFDIGDGYNKRAYFLTLHVWILYRRAMIEIPEGILLKNYLLEIFYEVFRHWLRRRKVPEYLFTREYYNTQNHMIKFLLELDKSTEDEDLYPFRLSETIRVLMYENDVSQQTLDLLVKYLLRQFFHLFNIDKRYFINAMFLWADVEPICKPARLLKRPMLQLIKYGGYRGVDVKKIESQDKKKLT</sequence>
<evidence type="ECO:0000256" key="1">
    <source>
        <dbReference type="ARBA" id="ARBA00006407"/>
    </source>
</evidence>
<evidence type="ECO:0000313" key="4">
    <source>
        <dbReference type="EMBL" id="SVP91018.1"/>
    </source>
</evidence>
<feature type="region of interest" description="Disordered" evidence="2">
    <location>
        <begin position="72"/>
        <end position="91"/>
    </location>
</feature>
<gene>
    <name evidence="4" type="ORF">TAT_000171300</name>
    <name evidence="5" type="ORF">TAV_000171500</name>
</gene>
<reference evidence="4" key="1">
    <citation type="submission" date="2018-07" db="EMBL/GenBank/DDBJ databases">
        <authorList>
            <person name="Quirk P.G."/>
            <person name="Krulwich T.A."/>
        </authorList>
    </citation>
    <scope>NUCLEOTIDE SEQUENCE</scope>
    <source>
        <strain evidence="4">Anand</strain>
    </source>
</reference>
<comment type="similarity">
    <text evidence="1">Belongs to the CBP3 family.</text>
</comment>
<evidence type="ECO:0000256" key="2">
    <source>
        <dbReference type="SAM" id="MobiDB-lite"/>
    </source>
</evidence>
<dbReference type="PANTHER" id="PTHR12184:SF1">
    <property type="entry name" value="UBIQUINOL-CYTOCHROME-C REDUCTASE COMPLEX ASSEMBLY FACTOR 1"/>
    <property type="match status" value="1"/>
</dbReference>
<dbReference type="GO" id="GO:0005739">
    <property type="term" value="C:mitochondrion"/>
    <property type="evidence" value="ECO:0007669"/>
    <property type="project" value="TreeGrafter"/>
</dbReference>
<dbReference type="PANTHER" id="PTHR12184">
    <property type="entry name" value="UBIQUINOL-CYTOCHROME C REDUCTASE COMPLEX ASSEMBLY FACTOR 1 FAMILY MEMBER"/>
    <property type="match status" value="1"/>
</dbReference>